<dbReference type="AlphaFoldDB" id="A0AAJ2BHS8"/>
<dbReference type="EMBL" id="JAVJAF010000001">
    <property type="protein sequence ID" value="MDR6232675.1"/>
    <property type="molecule type" value="Genomic_DNA"/>
</dbReference>
<accession>A0AAJ2BHS8</accession>
<gene>
    <name evidence="1" type="ORF">QE440_000416</name>
</gene>
<organism evidence="1 2">
    <name type="scientific">Pseudomonas oryzihabitans</name>
    <dbReference type="NCBI Taxonomy" id="47885"/>
    <lineage>
        <taxon>Bacteria</taxon>
        <taxon>Pseudomonadati</taxon>
        <taxon>Pseudomonadota</taxon>
        <taxon>Gammaproteobacteria</taxon>
        <taxon>Pseudomonadales</taxon>
        <taxon>Pseudomonadaceae</taxon>
        <taxon>Pseudomonas</taxon>
    </lineage>
</organism>
<reference evidence="1" key="1">
    <citation type="submission" date="2023-08" db="EMBL/GenBank/DDBJ databases">
        <title>Functional and genomic diversity of the sorghum phyllosphere microbiome.</title>
        <authorList>
            <person name="Shade A."/>
        </authorList>
    </citation>
    <scope>NUCLEOTIDE SEQUENCE</scope>
    <source>
        <strain evidence="1">SORGH_AS_0201</strain>
    </source>
</reference>
<protein>
    <submittedName>
        <fullName evidence="1">Uncharacterized protein</fullName>
    </submittedName>
</protein>
<comment type="caution">
    <text evidence="1">The sequence shown here is derived from an EMBL/GenBank/DDBJ whole genome shotgun (WGS) entry which is preliminary data.</text>
</comment>
<dbReference type="Proteomes" id="UP001268036">
    <property type="component" value="Unassembled WGS sequence"/>
</dbReference>
<sequence>MGQPGLDRRLARRVLAGARGEHLAKDDLIDLGGGHTGLLQQGADDRGAQFDRGHIGQ</sequence>
<evidence type="ECO:0000313" key="2">
    <source>
        <dbReference type="Proteomes" id="UP001268036"/>
    </source>
</evidence>
<name>A0AAJ2BHS8_9PSED</name>
<evidence type="ECO:0000313" key="1">
    <source>
        <dbReference type="EMBL" id="MDR6232675.1"/>
    </source>
</evidence>
<proteinExistence type="predicted"/>